<dbReference type="GeneID" id="62778728"/>
<name>A0ABP2NLW6_9FIRM</name>
<keyword evidence="2" id="KW-1185">Reference proteome</keyword>
<dbReference type="RefSeq" id="WP_008537789.1">
    <property type="nucleotide sequence ID" value="NZ_JH601090.1"/>
</dbReference>
<proteinExistence type="predicted"/>
<dbReference type="Proteomes" id="UP000005963">
    <property type="component" value="Unassembled WGS sequence"/>
</dbReference>
<dbReference type="EMBL" id="ADMB01000024">
    <property type="protein sequence ID" value="EHR38762.1"/>
    <property type="molecule type" value="Genomic_DNA"/>
</dbReference>
<evidence type="ECO:0000313" key="1">
    <source>
        <dbReference type="EMBL" id="EHR38762.1"/>
    </source>
</evidence>
<gene>
    <name evidence="1" type="ORF">HMPREF9454_00567</name>
</gene>
<evidence type="ECO:0000313" key="2">
    <source>
        <dbReference type="Proteomes" id="UP000005963"/>
    </source>
</evidence>
<sequence length="79" mass="9229">MKNLYYFTFGCGQKNEGFVQPILANSWGEARAKMVEINGNHWAFQYTEAQWNKWKKEVMEKNIPISIEKELPTITTEGD</sequence>
<organism evidence="1 2">
    <name type="scientific">Megamonas funiformis YIT 11815</name>
    <dbReference type="NCBI Taxonomy" id="742816"/>
    <lineage>
        <taxon>Bacteria</taxon>
        <taxon>Bacillati</taxon>
        <taxon>Bacillota</taxon>
        <taxon>Negativicutes</taxon>
        <taxon>Selenomonadales</taxon>
        <taxon>Selenomonadaceae</taxon>
        <taxon>Megamonas</taxon>
    </lineage>
</organism>
<reference evidence="1 2" key="1">
    <citation type="submission" date="2012-01" db="EMBL/GenBank/DDBJ databases">
        <title>The Genome Sequence of Megamonas funiformis YIT 11815.</title>
        <authorList>
            <consortium name="The Broad Institute Genome Sequencing Platform"/>
            <person name="Earl A."/>
            <person name="Ward D."/>
            <person name="Feldgarden M."/>
            <person name="Gevers D."/>
            <person name="Morotomi M."/>
            <person name="Young S.K."/>
            <person name="Zeng Q."/>
            <person name="Gargeya S."/>
            <person name="Fitzgerald M."/>
            <person name="Haas B."/>
            <person name="Abouelleil A."/>
            <person name="Alvarado L."/>
            <person name="Arachchi H.M."/>
            <person name="Berlin A."/>
            <person name="Chapman S.B."/>
            <person name="Gearin G."/>
            <person name="Goldberg J."/>
            <person name="Griggs A."/>
            <person name="Gujja S."/>
            <person name="Hansen M."/>
            <person name="Heiman D."/>
            <person name="Howarth C."/>
            <person name="Larimer J."/>
            <person name="Lui A."/>
            <person name="MacDonald P.J.P."/>
            <person name="McCowen C."/>
            <person name="Montmayeur A."/>
            <person name="Murphy C."/>
            <person name="Neiman D."/>
            <person name="Pearson M."/>
            <person name="Priest M."/>
            <person name="Roberts A."/>
            <person name="Saif S."/>
            <person name="Shea T."/>
            <person name="Sisk P."/>
            <person name="Stolte C."/>
            <person name="Sykes S."/>
            <person name="Wortman J."/>
            <person name="Nusbaum C."/>
            <person name="Birren B."/>
        </authorList>
    </citation>
    <scope>NUCLEOTIDE SEQUENCE [LARGE SCALE GENOMIC DNA]</scope>
    <source>
        <strain evidence="1 2">YIT 11815</strain>
    </source>
</reference>
<accession>A0ABP2NLW6</accession>
<comment type="caution">
    <text evidence="1">The sequence shown here is derived from an EMBL/GenBank/DDBJ whole genome shotgun (WGS) entry which is preliminary data.</text>
</comment>
<protein>
    <submittedName>
        <fullName evidence="1">Uncharacterized protein</fullName>
    </submittedName>
</protein>